<evidence type="ECO:0000313" key="2">
    <source>
        <dbReference type="Proteomes" id="UP000095280"/>
    </source>
</evidence>
<proteinExistence type="predicted"/>
<dbReference type="WBParaSite" id="maker-uti_cns_0007370-snap-gene-0.6-mRNA-1">
    <property type="protein sequence ID" value="maker-uti_cns_0007370-snap-gene-0.6-mRNA-1"/>
    <property type="gene ID" value="maker-uti_cns_0007370-snap-gene-0.6"/>
</dbReference>
<dbReference type="SUPFAM" id="SSF140741">
    <property type="entry name" value="RUN domain-like"/>
    <property type="match status" value="1"/>
</dbReference>
<feature type="domain" description="RUN" evidence="1">
    <location>
        <begin position="84"/>
        <end position="189"/>
    </location>
</feature>
<name>A0A1I8I038_9PLAT</name>
<dbReference type="Pfam" id="PF02759">
    <property type="entry name" value="RUN"/>
    <property type="match status" value="1"/>
</dbReference>
<dbReference type="AlphaFoldDB" id="A0A1I8I038"/>
<evidence type="ECO:0000313" key="4">
    <source>
        <dbReference type="WBParaSite" id="maker-uti_cns_0008917-snap-gene-0.6-mRNA-1"/>
    </source>
</evidence>
<dbReference type="Proteomes" id="UP000095280">
    <property type="component" value="Unplaced"/>
</dbReference>
<organism evidence="2 4">
    <name type="scientific">Macrostomum lignano</name>
    <dbReference type="NCBI Taxonomy" id="282301"/>
    <lineage>
        <taxon>Eukaryota</taxon>
        <taxon>Metazoa</taxon>
        <taxon>Spiralia</taxon>
        <taxon>Lophotrochozoa</taxon>
        <taxon>Platyhelminthes</taxon>
        <taxon>Rhabditophora</taxon>
        <taxon>Macrostomorpha</taxon>
        <taxon>Macrostomida</taxon>
        <taxon>Macrostomidae</taxon>
        <taxon>Macrostomum</taxon>
    </lineage>
</organism>
<protein>
    <submittedName>
        <fullName evidence="3 4">RUN domain-containing protein</fullName>
    </submittedName>
</protein>
<dbReference type="InterPro" id="IPR004012">
    <property type="entry name" value="Run_dom"/>
</dbReference>
<keyword evidence="2" id="KW-1185">Reference proteome</keyword>
<dbReference type="WBParaSite" id="maker-uti_cns_0008917-snap-gene-0.6-mRNA-1">
    <property type="protein sequence ID" value="maker-uti_cns_0008917-snap-gene-0.6-mRNA-1"/>
    <property type="gene ID" value="maker-uti_cns_0008917-snap-gene-0.6"/>
</dbReference>
<dbReference type="Gene3D" id="1.20.58.900">
    <property type="match status" value="1"/>
</dbReference>
<accession>A0A1I8I038</accession>
<sequence>ISRTLADKPDGRQTGMARLLQRMVSDATARMAQAVPGLQRADSQPETNCGSGVSESRCDLLLRQVKREVALLMEVASAGTGGVSKDSPVVHTLCSRVESCLLYGLKRYPGFESMLLLQRVAADCPQAAGLRLDGGSGCCAWIRRALLSGCLASIVEHLAANCRRLYEPESIVGDACYGPLLASLLGSLS</sequence>
<evidence type="ECO:0000259" key="1">
    <source>
        <dbReference type="PROSITE" id="PS50826"/>
    </source>
</evidence>
<evidence type="ECO:0000313" key="3">
    <source>
        <dbReference type="WBParaSite" id="maker-uti_cns_0007370-snap-gene-0.6-mRNA-1"/>
    </source>
</evidence>
<dbReference type="InterPro" id="IPR037213">
    <property type="entry name" value="Run_dom_sf"/>
</dbReference>
<reference evidence="3 4" key="1">
    <citation type="submission" date="2016-11" db="UniProtKB">
        <authorList>
            <consortium name="WormBaseParasite"/>
        </authorList>
    </citation>
    <scope>IDENTIFICATION</scope>
</reference>
<dbReference type="PROSITE" id="PS50826">
    <property type="entry name" value="RUN"/>
    <property type="match status" value="1"/>
</dbReference>